<dbReference type="STRING" id="873448.STRPO_1004"/>
<dbReference type="Gene3D" id="3.40.50.1820">
    <property type="entry name" value="alpha/beta hydrolase"/>
    <property type="match status" value="1"/>
</dbReference>
<dbReference type="Proteomes" id="UP000304914">
    <property type="component" value="Chromosome"/>
</dbReference>
<dbReference type="InterPro" id="IPR029058">
    <property type="entry name" value="AB_hydrolase_fold"/>
</dbReference>
<keyword evidence="1" id="KW-0812">Transmembrane</keyword>
<dbReference type="GO" id="GO:0016787">
    <property type="term" value="F:hydrolase activity"/>
    <property type="evidence" value="ECO:0007669"/>
    <property type="project" value="UniProtKB-KW"/>
</dbReference>
<reference evidence="2 3" key="1">
    <citation type="submission" date="2019-05" db="EMBL/GenBank/DDBJ databases">
        <authorList>
            <consortium name="Pathogen Informatics"/>
        </authorList>
    </citation>
    <scope>NUCLEOTIDE SEQUENCE [LARGE SCALE GENOMIC DNA]</scope>
    <source>
        <strain evidence="2 3">NCTC5385</strain>
    </source>
</reference>
<feature type="transmembrane region" description="Helical" evidence="1">
    <location>
        <begin position="7"/>
        <end position="28"/>
    </location>
</feature>
<protein>
    <submittedName>
        <fullName evidence="2">Cell surface hydrolase (Putative)</fullName>
    </submittedName>
</protein>
<dbReference type="EMBL" id="LR594035">
    <property type="protein sequence ID" value="VTS15621.1"/>
    <property type="molecule type" value="Genomic_DNA"/>
</dbReference>
<organism evidence="2 3">
    <name type="scientific">Streptococcus pseudoporcinus</name>
    <dbReference type="NCBI Taxonomy" id="361101"/>
    <lineage>
        <taxon>Bacteria</taxon>
        <taxon>Bacillati</taxon>
        <taxon>Bacillota</taxon>
        <taxon>Bacilli</taxon>
        <taxon>Lactobacillales</taxon>
        <taxon>Streptococcaceae</taxon>
        <taxon>Streptococcus</taxon>
    </lineage>
</organism>
<dbReference type="SUPFAM" id="SSF53474">
    <property type="entry name" value="alpha/beta-Hydrolases"/>
    <property type="match status" value="1"/>
</dbReference>
<accession>A0A4U9XSP9</accession>
<dbReference type="InterPro" id="IPR010315">
    <property type="entry name" value="DUF915_hydro-like"/>
</dbReference>
<dbReference type="AlphaFoldDB" id="A0A4U9XSP9"/>
<keyword evidence="1" id="KW-0472">Membrane</keyword>
<evidence type="ECO:0000313" key="3">
    <source>
        <dbReference type="Proteomes" id="UP000304914"/>
    </source>
</evidence>
<dbReference type="RefSeq" id="WP_138068128.1">
    <property type="nucleotide sequence ID" value="NZ_LR594035.1"/>
</dbReference>
<keyword evidence="1" id="KW-1133">Transmembrane helix</keyword>
<evidence type="ECO:0000313" key="2">
    <source>
        <dbReference type="EMBL" id="VTS15621.1"/>
    </source>
</evidence>
<proteinExistence type="predicted"/>
<dbReference type="Pfam" id="PF06028">
    <property type="entry name" value="DUF915"/>
    <property type="match status" value="1"/>
</dbReference>
<evidence type="ECO:0000256" key="1">
    <source>
        <dbReference type="SAM" id="Phobius"/>
    </source>
</evidence>
<keyword evidence="2" id="KW-0378">Hydrolase</keyword>
<gene>
    <name evidence="2" type="ORF">NCTC5385_00529</name>
</gene>
<name>A0A4U9XSP9_9STRE</name>
<sequence length="273" mass="31405">MIKKRYFLVLFVTIVIYFILIILGKTYINKTTSQQKAIYRSRMVPTVFVPGSGATNNRFDDMISELNKTHRKHSILKVEVSKDNQLTYSGGISSNDEHPFIVVSFENNLDGYDNIKQQAKWLDTAMHNLQLRYKFQRFNAVGHSNGGLNWTIFLEKYYSSEQFQMEKLLTIGTPYNFEESNFSNKTQMLKDLINERNVITSNLLVYNLAGTNTFEGDKIVPYESVEAGKFIFQKVAKHYTQVTVTGDDATHSDLPTNPEVIQYLAEKLLKPKP</sequence>